<protein>
    <submittedName>
        <fullName evidence="2">Uncharacterized protein</fullName>
    </submittedName>
</protein>
<evidence type="ECO:0000313" key="3">
    <source>
        <dbReference type="Proteomes" id="UP000799757"/>
    </source>
</evidence>
<accession>A0A6A6X566</accession>
<sequence>MALSKNERQKMTARREQKTGRLETRGEVSSPYGRHGQRRPTVYYMRWLHGRIHRVRTRLGHV</sequence>
<dbReference type="EMBL" id="MU002028">
    <property type="protein sequence ID" value="KAF2791265.1"/>
    <property type="molecule type" value="Genomic_DNA"/>
</dbReference>
<evidence type="ECO:0000313" key="2">
    <source>
        <dbReference type="EMBL" id="KAF2791265.1"/>
    </source>
</evidence>
<feature type="compositionally biased region" description="Basic and acidic residues" evidence="1">
    <location>
        <begin position="1"/>
        <end position="26"/>
    </location>
</feature>
<gene>
    <name evidence="2" type="ORF">K505DRAFT_68391</name>
</gene>
<reference evidence="2" key="1">
    <citation type="journal article" date="2020" name="Stud. Mycol.">
        <title>101 Dothideomycetes genomes: a test case for predicting lifestyles and emergence of pathogens.</title>
        <authorList>
            <person name="Haridas S."/>
            <person name="Albert R."/>
            <person name="Binder M."/>
            <person name="Bloem J."/>
            <person name="Labutti K."/>
            <person name="Salamov A."/>
            <person name="Andreopoulos B."/>
            <person name="Baker S."/>
            <person name="Barry K."/>
            <person name="Bills G."/>
            <person name="Bluhm B."/>
            <person name="Cannon C."/>
            <person name="Castanera R."/>
            <person name="Culley D."/>
            <person name="Daum C."/>
            <person name="Ezra D."/>
            <person name="Gonzalez J."/>
            <person name="Henrissat B."/>
            <person name="Kuo A."/>
            <person name="Liang C."/>
            <person name="Lipzen A."/>
            <person name="Lutzoni F."/>
            <person name="Magnuson J."/>
            <person name="Mondo S."/>
            <person name="Nolan M."/>
            <person name="Ohm R."/>
            <person name="Pangilinan J."/>
            <person name="Park H.-J."/>
            <person name="Ramirez L."/>
            <person name="Alfaro M."/>
            <person name="Sun H."/>
            <person name="Tritt A."/>
            <person name="Yoshinaga Y."/>
            <person name="Zwiers L.-H."/>
            <person name="Turgeon B."/>
            <person name="Goodwin S."/>
            <person name="Spatafora J."/>
            <person name="Crous P."/>
            <person name="Grigoriev I."/>
        </authorList>
    </citation>
    <scope>NUCLEOTIDE SEQUENCE</scope>
    <source>
        <strain evidence="2">CBS 109.77</strain>
    </source>
</reference>
<evidence type="ECO:0000256" key="1">
    <source>
        <dbReference type="SAM" id="MobiDB-lite"/>
    </source>
</evidence>
<dbReference type="Proteomes" id="UP000799757">
    <property type="component" value="Unassembled WGS sequence"/>
</dbReference>
<feature type="region of interest" description="Disordered" evidence="1">
    <location>
        <begin position="1"/>
        <end position="36"/>
    </location>
</feature>
<proteinExistence type="predicted"/>
<name>A0A6A6X566_9PLEO</name>
<organism evidence="2 3">
    <name type="scientific">Melanomma pulvis-pyrius CBS 109.77</name>
    <dbReference type="NCBI Taxonomy" id="1314802"/>
    <lineage>
        <taxon>Eukaryota</taxon>
        <taxon>Fungi</taxon>
        <taxon>Dikarya</taxon>
        <taxon>Ascomycota</taxon>
        <taxon>Pezizomycotina</taxon>
        <taxon>Dothideomycetes</taxon>
        <taxon>Pleosporomycetidae</taxon>
        <taxon>Pleosporales</taxon>
        <taxon>Melanommataceae</taxon>
        <taxon>Melanomma</taxon>
    </lineage>
</organism>
<dbReference type="AlphaFoldDB" id="A0A6A6X566"/>
<keyword evidence="3" id="KW-1185">Reference proteome</keyword>